<dbReference type="Proteomes" id="UP000386466">
    <property type="component" value="Unassembled WGS sequence"/>
</dbReference>
<keyword evidence="3" id="KW-1185">Reference proteome</keyword>
<gene>
    <name evidence="2" type="ORF">LYPA_23C012241</name>
</gene>
<evidence type="ECO:0000313" key="3">
    <source>
        <dbReference type="Proteomes" id="UP000386466"/>
    </source>
</evidence>
<feature type="region of interest" description="Disordered" evidence="1">
    <location>
        <begin position="54"/>
        <end position="74"/>
    </location>
</feature>
<dbReference type="AlphaFoldDB" id="A0A485N5Z4"/>
<dbReference type="EMBL" id="CAAGRJ010009856">
    <property type="protein sequence ID" value="VFV27306.1"/>
    <property type="molecule type" value="Genomic_DNA"/>
</dbReference>
<proteinExistence type="predicted"/>
<organism evidence="2 3">
    <name type="scientific">Lynx pardinus</name>
    <name type="common">Iberian lynx</name>
    <name type="synonym">Felis pardina</name>
    <dbReference type="NCBI Taxonomy" id="191816"/>
    <lineage>
        <taxon>Eukaryota</taxon>
        <taxon>Metazoa</taxon>
        <taxon>Chordata</taxon>
        <taxon>Craniata</taxon>
        <taxon>Vertebrata</taxon>
        <taxon>Euteleostomi</taxon>
        <taxon>Mammalia</taxon>
        <taxon>Eutheria</taxon>
        <taxon>Laurasiatheria</taxon>
        <taxon>Carnivora</taxon>
        <taxon>Feliformia</taxon>
        <taxon>Felidae</taxon>
        <taxon>Felinae</taxon>
        <taxon>Lynx</taxon>
    </lineage>
</organism>
<reference evidence="2 3" key="1">
    <citation type="submission" date="2019-01" db="EMBL/GenBank/DDBJ databases">
        <authorList>
            <person name="Alioto T."/>
            <person name="Alioto T."/>
        </authorList>
    </citation>
    <scope>NUCLEOTIDE SEQUENCE [LARGE SCALE GENOMIC DNA]</scope>
</reference>
<accession>A0A485N5Z4</accession>
<evidence type="ECO:0000256" key="1">
    <source>
        <dbReference type="SAM" id="MobiDB-lite"/>
    </source>
</evidence>
<evidence type="ECO:0000313" key="2">
    <source>
        <dbReference type="EMBL" id="VFV27306.1"/>
    </source>
</evidence>
<sequence>MDEISTHLGSFRDLRFVSLIAGRDHAVRCQLSAAARRSDVHAQGMRHFKAMRARHQAQGGVPGKRDEAEPPGGGYVLAQGSKAIRFTVVITMVDRKSQTGRRKNELDVAGTRLSYRRHCGVRCDVT</sequence>
<name>A0A485N5Z4_LYNPA</name>
<protein>
    <submittedName>
        <fullName evidence="2">Uncharacterized protein</fullName>
    </submittedName>
</protein>